<organism evidence="1 2">
    <name type="scientific">Bacillus thuringiensis</name>
    <dbReference type="NCBI Taxonomy" id="1428"/>
    <lineage>
        <taxon>Bacteria</taxon>
        <taxon>Bacillati</taxon>
        <taxon>Bacillota</taxon>
        <taxon>Bacilli</taxon>
        <taxon>Bacillales</taxon>
        <taxon>Bacillaceae</taxon>
        <taxon>Bacillus</taxon>
        <taxon>Bacillus cereus group</taxon>
    </lineage>
</organism>
<reference evidence="1 2" key="1">
    <citation type="submission" date="2017-09" db="EMBL/GenBank/DDBJ databases">
        <title>Large-scale bioinformatics analysis of Bacillus genomes uncovers conserved roles of natural products in bacterial physiology.</title>
        <authorList>
            <consortium name="Agbiome Team Llc"/>
            <person name="Bleich R.M."/>
            <person name="Grubbs K.J."/>
            <person name="Santa Maria K.C."/>
            <person name="Allen S.E."/>
            <person name="Farag S."/>
            <person name="Shank E.A."/>
            <person name="Bowers A."/>
        </authorList>
    </citation>
    <scope>NUCLEOTIDE SEQUENCE [LARGE SCALE GENOMIC DNA]</scope>
    <source>
        <strain evidence="1 2">AFS060060</strain>
    </source>
</reference>
<evidence type="ECO:0000313" key="1">
    <source>
        <dbReference type="EMBL" id="PFV19892.1"/>
    </source>
</evidence>
<name>A0A9X7GAC1_BACTU</name>
<dbReference type="AlphaFoldDB" id="A0A9X7GAC1"/>
<evidence type="ECO:0000313" key="2">
    <source>
        <dbReference type="Proteomes" id="UP000223366"/>
    </source>
</evidence>
<comment type="caution">
    <text evidence="1">The sequence shown here is derived from an EMBL/GenBank/DDBJ whole genome shotgun (WGS) entry which is preliminary data.</text>
</comment>
<protein>
    <submittedName>
        <fullName evidence="1">Uncharacterized protein</fullName>
    </submittedName>
</protein>
<gene>
    <name evidence="1" type="ORF">COK99_32565</name>
</gene>
<proteinExistence type="predicted"/>
<dbReference type="Proteomes" id="UP000223366">
    <property type="component" value="Unassembled WGS sequence"/>
</dbReference>
<sequence>MFVPELAQKLYKILHTLSVGFFQNAGDTPITITELKVLQGVDSEICGTYIEVHMLYLEALFVTQL</sequence>
<dbReference type="EMBL" id="NVDU01000149">
    <property type="protein sequence ID" value="PFV19892.1"/>
    <property type="molecule type" value="Genomic_DNA"/>
</dbReference>
<accession>A0A9X7GAC1</accession>